<keyword evidence="2" id="KW-1185">Reference proteome</keyword>
<sequence>MCLCVAYENLRASQEEFFKKRNKDVESESLKESDRAECEIEEVIDKGLRIQDLQNDVATTEKEEVGLGGDVGVGGI</sequence>
<dbReference type="Proteomes" id="UP000290289">
    <property type="component" value="Chromosome 17"/>
</dbReference>
<dbReference type="AlphaFoldDB" id="A0A498H972"/>
<reference evidence="1 2" key="1">
    <citation type="submission" date="2018-10" db="EMBL/GenBank/DDBJ databases">
        <title>A high-quality apple genome assembly.</title>
        <authorList>
            <person name="Hu J."/>
        </authorList>
    </citation>
    <scope>NUCLEOTIDE SEQUENCE [LARGE SCALE GENOMIC DNA]</scope>
    <source>
        <strain evidence="2">cv. HFTH1</strain>
        <tissue evidence="1">Young leaf</tissue>
    </source>
</reference>
<accession>A0A498H972</accession>
<dbReference type="EMBL" id="RDQH01000343">
    <property type="protein sequence ID" value="RXH67539.1"/>
    <property type="molecule type" value="Genomic_DNA"/>
</dbReference>
<protein>
    <submittedName>
        <fullName evidence="1">Uncharacterized protein</fullName>
    </submittedName>
</protein>
<organism evidence="1 2">
    <name type="scientific">Malus domestica</name>
    <name type="common">Apple</name>
    <name type="synonym">Pyrus malus</name>
    <dbReference type="NCBI Taxonomy" id="3750"/>
    <lineage>
        <taxon>Eukaryota</taxon>
        <taxon>Viridiplantae</taxon>
        <taxon>Streptophyta</taxon>
        <taxon>Embryophyta</taxon>
        <taxon>Tracheophyta</taxon>
        <taxon>Spermatophyta</taxon>
        <taxon>Magnoliopsida</taxon>
        <taxon>eudicotyledons</taxon>
        <taxon>Gunneridae</taxon>
        <taxon>Pentapetalae</taxon>
        <taxon>rosids</taxon>
        <taxon>fabids</taxon>
        <taxon>Rosales</taxon>
        <taxon>Rosaceae</taxon>
        <taxon>Amygdaloideae</taxon>
        <taxon>Maleae</taxon>
        <taxon>Malus</taxon>
    </lineage>
</organism>
<comment type="caution">
    <text evidence="1">The sequence shown here is derived from an EMBL/GenBank/DDBJ whole genome shotgun (WGS) entry which is preliminary data.</text>
</comment>
<evidence type="ECO:0000313" key="2">
    <source>
        <dbReference type="Proteomes" id="UP000290289"/>
    </source>
</evidence>
<gene>
    <name evidence="1" type="ORF">DVH24_027686</name>
</gene>
<name>A0A498H972_MALDO</name>
<evidence type="ECO:0000313" key="1">
    <source>
        <dbReference type="EMBL" id="RXH67539.1"/>
    </source>
</evidence>
<proteinExistence type="predicted"/>